<dbReference type="EMBL" id="JACAZI010000033">
    <property type="protein sequence ID" value="KAF7330555.1"/>
    <property type="molecule type" value="Genomic_DNA"/>
</dbReference>
<evidence type="ECO:0000256" key="1">
    <source>
        <dbReference type="SAM" id="Coils"/>
    </source>
</evidence>
<accession>A0A8H6WXN4</accession>
<name>A0A8H6WXN4_9AGAR</name>
<comment type="caution">
    <text evidence="2">The sequence shown here is derived from an EMBL/GenBank/DDBJ whole genome shotgun (WGS) entry which is preliminary data.</text>
</comment>
<evidence type="ECO:0000313" key="3">
    <source>
        <dbReference type="Proteomes" id="UP000620124"/>
    </source>
</evidence>
<protein>
    <submittedName>
        <fullName evidence="2">Uncharacterized protein</fullName>
    </submittedName>
</protein>
<organism evidence="2 3">
    <name type="scientific">Mycena venus</name>
    <dbReference type="NCBI Taxonomy" id="2733690"/>
    <lineage>
        <taxon>Eukaryota</taxon>
        <taxon>Fungi</taxon>
        <taxon>Dikarya</taxon>
        <taxon>Basidiomycota</taxon>
        <taxon>Agaricomycotina</taxon>
        <taxon>Agaricomycetes</taxon>
        <taxon>Agaricomycetidae</taxon>
        <taxon>Agaricales</taxon>
        <taxon>Marasmiineae</taxon>
        <taxon>Mycenaceae</taxon>
        <taxon>Mycena</taxon>
    </lineage>
</organism>
<dbReference type="Proteomes" id="UP000620124">
    <property type="component" value="Unassembled WGS sequence"/>
</dbReference>
<sequence>MTALNDLMRAIDRQTNAIVADSKSRAQILRERLNYRNERAKGKARELKQTAEQYVSAAGERLKARAEIAKTRAQTLKKSFMASSVWRTYAQAHGEWIEKLEVKKGKRRERKRERKVGSLFAKLKERREMRKKRVST</sequence>
<gene>
    <name evidence="2" type="ORF">MVEN_02495400</name>
</gene>
<reference evidence="2" key="1">
    <citation type="submission" date="2020-05" db="EMBL/GenBank/DDBJ databases">
        <title>Mycena genomes resolve the evolution of fungal bioluminescence.</title>
        <authorList>
            <person name="Tsai I.J."/>
        </authorList>
    </citation>
    <scope>NUCLEOTIDE SEQUENCE</scope>
    <source>
        <strain evidence="2">CCC161011</strain>
    </source>
</reference>
<evidence type="ECO:0000313" key="2">
    <source>
        <dbReference type="EMBL" id="KAF7330555.1"/>
    </source>
</evidence>
<proteinExistence type="predicted"/>
<keyword evidence="1" id="KW-0175">Coiled coil</keyword>
<keyword evidence="3" id="KW-1185">Reference proteome</keyword>
<dbReference type="OrthoDB" id="3256495at2759"/>
<dbReference type="AlphaFoldDB" id="A0A8H6WXN4"/>
<feature type="coiled-coil region" evidence="1">
    <location>
        <begin position="30"/>
        <end position="57"/>
    </location>
</feature>